<dbReference type="EMBL" id="ABMABF030000011">
    <property type="protein sequence ID" value="EMJ5135369.1"/>
    <property type="molecule type" value="Genomic_DNA"/>
</dbReference>
<gene>
    <name evidence="2" type="ORF">RG298_003121</name>
</gene>
<comment type="caution">
    <text evidence="2">The sequence shown here is derived from an EMBL/GenBank/DDBJ whole genome shotgun (WGS) entry which is preliminary data.</text>
</comment>
<name>A0AAI9DDF6_PROST</name>
<organism evidence="2">
    <name type="scientific">Providencia stuartii</name>
    <dbReference type="NCBI Taxonomy" id="588"/>
    <lineage>
        <taxon>Bacteria</taxon>
        <taxon>Pseudomonadati</taxon>
        <taxon>Pseudomonadota</taxon>
        <taxon>Gammaproteobacteria</taxon>
        <taxon>Enterobacterales</taxon>
        <taxon>Morganellaceae</taxon>
        <taxon>Providencia</taxon>
    </lineage>
</organism>
<evidence type="ECO:0000256" key="1">
    <source>
        <dbReference type="SAM" id="SignalP"/>
    </source>
</evidence>
<proteinExistence type="predicted"/>
<feature type="chain" id="PRO_5042526861" evidence="1">
    <location>
        <begin position="27"/>
        <end position="110"/>
    </location>
</feature>
<feature type="signal peptide" evidence="1">
    <location>
        <begin position="1"/>
        <end position="26"/>
    </location>
</feature>
<protein>
    <submittedName>
        <fullName evidence="2">Pilus assembly protein</fullName>
    </submittedName>
</protein>
<keyword evidence="1" id="KW-0732">Signal</keyword>
<sequence length="110" mass="12185">MNKKKIISALSFVLLTASLFSTNVQANTGHEKITFKAAIVFPPCSYNVANNGANLNCFDGGTSTIKTSNIHNIQQSQPTGWQQLENNRGVYQFQWTNKAKNLAMLSVEYL</sequence>
<dbReference type="AlphaFoldDB" id="A0AAI9DDF6"/>
<reference evidence="2" key="1">
    <citation type="submission" date="2024-02" db="EMBL/GenBank/DDBJ databases">
        <authorList>
            <consortium name="Clinical and Environmental Microbiology Branch: Whole genome sequencing antimicrobial resistance pathogens in the healthcare setting"/>
        </authorList>
    </citation>
    <scope>NUCLEOTIDE SEQUENCE</scope>
    <source>
        <strain evidence="2">2021GO-0154</strain>
    </source>
</reference>
<evidence type="ECO:0000313" key="2">
    <source>
        <dbReference type="EMBL" id="EMJ5135369.1"/>
    </source>
</evidence>
<accession>A0AAI9DDF6</accession>